<dbReference type="GO" id="GO:0007165">
    <property type="term" value="P:signal transduction"/>
    <property type="evidence" value="ECO:0007669"/>
    <property type="project" value="TreeGrafter"/>
</dbReference>
<feature type="binding site" evidence="5">
    <location>
        <position position="213"/>
    </location>
    <ligand>
        <name>Mg(2+)</name>
        <dbReference type="ChEBI" id="CHEBI:18420"/>
        <label>1</label>
        <note>catalytic</note>
    </ligand>
</feature>
<comment type="similarity">
    <text evidence="1">Belongs to the inositol monophosphatase superfamily.</text>
</comment>
<dbReference type="InterPro" id="IPR020583">
    <property type="entry name" value="Inositol_monoP_metal-BS"/>
</dbReference>
<dbReference type="PROSITE" id="PS00629">
    <property type="entry name" value="IMP_1"/>
    <property type="match status" value="1"/>
</dbReference>
<feature type="binding site" evidence="5">
    <location>
        <position position="91"/>
    </location>
    <ligand>
        <name>Mg(2+)</name>
        <dbReference type="ChEBI" id="CHEBI:18420"/>
        <label>1</label>
        <note>catalytic</note>
    </ligand>
</feature>
<dbReference type="InterPro" id="IPR000760">
    <property type="entry name" value="Inositol_monophosphatase-like"/>
</dbReference>
<name>A0A377STH2_9NEIS</name>
<dbReference type="Proteomes" id="UP000255108">
    <property type="component" value="Unassembled WGS sequence"/>
</dbReference>
<sequence length="266" mass="29541">MSDFERLSDLVALARRVAADEIMPRFQQVASSRKHDGSLFTEADMASQAALQRELPKIVNCPVLGEEMSVAEQKALWADHEDGLWIVDPIDGTTNFVHGLPHFSVSIALFRQGRPVLGVVYVPALDECFSAAAGYGAWMNGRTLPLRQEVPKSLCEAVAAVEPKYLGGRLPARVVSVAPFSSLRNYGSSTIDWCWLAAGRTDLMLHGSQKLWDYAAGVLILLESGGQIASIHHDNYWQDHIWQRSVVAARCPSLFKPWLEWVKNNR</sequence>
<dbReference type="Pfam" id="PF00459">
    <property type="entry name" value="Inositol_P"/>
    <property type="match status" value="1"/>
</dbReference>
<dbReference type="CDD" id="cd01637">
    <property type="entry name" value="IMPase_like"/>
    <property type="match status" value="1"/>
</dbReference>
<dbReference type="OrthoDB" id="9785695at2"/>
<dbReference type="GO" id="GO:0046854">
    <property type="term" value="P:phosphatidylinositol phosphate biosynthetic process"/>
    <property type="evidence" value="ECO:0007669"/>
    <property type="project" value="InterPro"/>
</dbReference>
<keyword evidence="2 5" id="KW-0479">Metal-binding</keyword>
<reference evidence="6 8" key="1">
    <citation type="submission" date="2018-06" db="EMBL/GenBank/DDBJ databases">
        <authorList>
            <consortium name="Pathogen Informatics"/>
            <person name="Doyle S."/>
        </authorList>
    </citation>
    <scope>NUCLEOTIDE SEQUENCE [LARGE SCALE GENOMIC DNA]</scope>
    <source>
        <strain evidence="6 8">NCTC11159</strain>
    </source>
</reference>
<accession>A0A377STH2</accession>
<dbReference type="AlphaFoldDB" id="A0A377STH2"/>
<feature type="binding site" evidence="5">
    <location>
        <position position="90"/>
    </location>
    <ligand>
        <name>Mg(2+)</name>
        <dbReference type="ChEBI" id="CHEBI:18420"/>
        <label>2</label>
    </ligand>
</feature>
<dbReference type="EMBL" id="UGHR01000003">
    <property type="protein sequence ID" value="STR44675.1"/>
    <property type="molecule type" value="Genomic_DNA"/>
</dbReference>
<evidence type="ECO:0000256" key="3">
    <source>
        <dbReference type="ARBA" id="ARBA00022801"/>
    </source>
</evidence>
<evidence type="ECO:0000313" key="9">
    <source>
        <dbReference type="Proteomes" id="UP000295794"/>
    </source>
</evidence>
<dbReference type="EC" id="3.1.3.25" evidence="6"/>
<evidence type="ECO:0000313" key="7">
    <source>
        <dbReference type="EMBL" id="TCU86264.1"/>
    </source>
</evidence>
<feature type="binding site" evidence="5">
    <location>
        <position position="66"/>
    </location>
    <ligand>
        <name>Mg(2+)</name>
        <dbReference type="ChEBI" id="CHEBI:18420"/>
        <label>1</label>
        <note>catalytic</note>
    </ligand>
</feature>
<reference evidence="7 9" key="2">
    <citation type="submission" date="2019-03" db="EMBL/GenBank/DDBJ databases">
        <title>Genomic Encyclopedia of Type Strains, Phase IV (KMG-IV): sequencing the most valuable type-strain genomes for metagenomic binning, comparative biology and taxonomic classification.</title>
        <authorList>
            <person name="Goeker M."/>
        </authorList>
    </citation>
    <scope>NUCLEOTIDE SEQUENCE [LARGE SCALE GENOMIC DNA]</scope>
    <source>
        <strain evidence="7 9">DSM 3764</strain>
    </source>
</reference>
<evidence type="ECO:0000256" key="5">
    <source>
        <dbReference type="PIRSR" id="PIRSR600760-2"/>
    </source>
</evidence>
<evidence type="ECO:0000256" key="2">
    <source>
        <dbReference type="ARBA" id="ARBA00022723"/>
    </source>
</evidence>
<evidence type="ECO:0000313" key="6">
    <source>
        <dbReference type="EMBL" id="STR44675.1"/>
    </source>
</evidence>
<protein>
    <submittedName>
        <fullName evidence="6">Inositol-1-monophosphatase</fullName>
        <ecNumber evidence="6">3.1.3.25</ecNumber>
    </submittedName>
    <submittedName>
        <fullName evidence="7">Myo-inositol-1(Or 4)-monophosphatase</fullName>
    </submittedName>
</protein>
<dbReference type="Proteomes" id="UP000295794">
    <property type="component" value="Unassembled WGS sequence"/>
</dbReference>
<evidence type="ECO:0000256" key="4">
    <source>
        <dbReference type="ARBA" id="ARBA00022842"/>
    </source>
</evidence>
<evidence type="ECO:0000256" key="1">
    <source>
        <dbReference type="ARBA" id="ARBA00009759"/>
    </source>
</evidence>
<dbReference type="RefSeq" id="WP_115228447.1">
    <property type="nucleotide sequence ID" value="NZ_CAWOLO010000006.1"/>
</dbReference>
<dbReference type="SUPFAM" id="SSF56655">
    <property type="entry name" value="Carbohydrate phosphatase"/>
    <property type="match status" value="1"/>
</dbReference>
<dbReference type="GO" id="GO:0046872">
    <property type="term" value="F:metal ion binding"/>
    <property type="evidence" value="ECO:0007669"/>
    <property type="project" value="UniProtKB-KW"/>
</dbReference>
<dbReference type="PANTHER" id="PTHR20854">
    <property type="entry name" value="INOSITOL MONOPHOSPHATASE"/>
    <property type="match status" value="1"/>
</dbReference>
<feature type="binding site" evidence="5">
    <location>
        <position position="88"/>
    </location>
    <ligand>
        <name>Mg(2+)</name>
        <dbReference type="ChEBI" id="CHEBI:18420"/>
        <label>1</label>
        <note>catalytic</note>
    </ligand>
</feature>
<organism evidence="6 8">
    <name type="scientific">Iodobacter fluviatilis</name>
    <dbReference type="NCBI Taxonomy" id="537"/>
    <lineage>
        <taxon>Bacteria</taxon>
        <taxon>Pseudomonadati</taxon>
        <taxon>Pseudomonadota</taxon>
        <taxon>Betaproteobacteria</taxon>
        <taxon>Neisseriales</taxon>
        <taxon>Chitinibacteraceae</taxon>
        <taxon>Iodobacter</taxon>
    </lineage>
</organism>
<dbReference type="Gene3D" id="3.40.190.80">
    <property type="match status" value="1"/>
</dbReference>
<dbReference type="EMBL" id="SMBT01000006">
    <property type="protein sequence ID" value="TCU86264.1"/>
    <property type="molecule type" value="Genomic_DNA"/>
</dbReference>
<keyword evidence="4 5" id="KW-0460">Magnesium</keyword>
<proteinExistence type="inferred from homology"/>
<keyword evidence="9" id="KW-1185">Reference proteome</keyword>
<keyword evidence="3 6" id="KW-0378">Hydrolase</keyword>
<dbReference type="PROSITE" id="PS00630">
    <property type="entry name" value="IMP_2"/>
    <property type="match status" value="1"/>
</dbReference>
<dbReference type="InterPro" id="IPR020550">
    <property type="entry name" value="Inositol_monophosphatase_CS"/>
</dbReference>
<dbReference type="GO" id="GO:0008934">
    <property type="term" value="F:inositol monophosphate 1-phosphatase activity"/>
    <property type="evidence" value="ECO:0007669"/>
    <property type="project" value="TreeGrafter"/>
</dbReference>
<dbReference type="GO" id="GO:0006020">
    <property type="term" value="P:inositol metabolic process"/>
    <property type="evidence" value="ECO:0007669"/>
    <property type="project" value="TreeGrafter"/>
</dbReference>
<dbReference type="PRINTS" id="PR00377">
    <property type="entry name" value="IMPHPHTASES"/>
</dbReference>
<dbReference type="PANTHER" id="PTHR20854:SF4">
    <property type="entry name" value="INOSITOL-1-MONOPHOSPHATASE-RELATED"/>
    <property type="match status" value="1"/>
</dbReference>
<gene>
    <name evidence="6" type="primary">suhB_2</name>
    <name evidence="7" type="ORF">EV682_106149</name>
    <name evidence="6" type="ORF">NCTC11159_03215</name>
</gene>
<comment type="cofactor">
    <cofactor evidence="5">
        <name>Mg(2+)</name>
        <dbReference type="ChEBI" id="CHEBI:18420"/>
    </cofactor>
</comment>
<evidence type="ECO:0000313" key="8">
    <source>
        <dbReference type="Proteomes" id="UP000255108"/>
    </source>
</evidence>
<dbReference type="Gene3D" id="3.30.540.10">
    <property type="entry name" value="Fructose-1,6-Bisphosphatase, subunit A, domain 1"/>
    <property type="match status" value="1"/>
</dbReference>